<dbReference type="InterPro" id="IPR017495">
    <property type="entry name" value="PuhC"/>
</dbReference>
<evidence type="ECO:0000313" key="2">
    <source>
        <dbReference type="EMBL" id="MBB4284381.1"/>
    </source>
</evidence>
<dbReference type="EMBL" id="JACIGI010000001">
    <property type="protein sequence ID" value="MBB4284381.1"/>
    <property type="molecule type" value="Genomic_DNA"/>
</dbReference>
<keyword evidence="3" id="KW-1185">Reference proteome</keyword>
<feature type="transmembrane region" description="Helical" evidence="1">
    <location>
        <begin position="16"/>
        <end position="37"/>
    </location>
</feature>
<organism evidence="2 3">
    <name type="scientific">Roseospira goensis</name>
    <dbReference type="NCBI Taxonomy" id="391922"/>
    <lineage>
        <taxon>Bacteria</taxon>
        <taxon>Pseudomonadati</taxon>
        <taxon>Pseudomonadota</taxon>
        <taxon>Alphaproteobacteria</taxon>
        <taxon>Rhodospirillales</taxon>
        <taxon>Rhodospirillaceae</taxon>
        <taxon>Roseospira</taxon>
    </lineage>
</organism>
<proteinExistence type="predicted"/>
<reference evidence="2 3" key="1">
    <citation type="submission" date="2020-08" db="EMBL/GenBank/DDBJ databases">
        <title>Genome sequencing of Purple Non-Sulfur Bacteria from various extreme environments.</title>
        <authorList>
            <person name="Mayer M."/>
        </authorList>
    </citation>
    <scope>NUCLEOTIDE SEQUENCE [LARGE SCALE GENOMIC DNA]</scope>
    <source>
        <strain evidence="2 3">JA135</strain>
    </source>
</reference>
<comment type="caution">
    <text evidence="2">The sequence shown here is derived from an EMBL/GenBank/DDBJ whole genome shotgun (WGS) entry which is preliminary data.</text>
</comment>
<evidence type="ECO:0000256" key="1">
    <source>
        <dbReference type="SAM" id="Phobius"/>
    </source>
</evidence>
<keyword evidence="1" id="KW-1133">Transmembrane helix</keyword>
<name>A0A7W6RWI3_9PROT</name>
<accession>A0A7W6RWI3</accession>
<protein>
    <submittedName>
        <fullName evidence="2">Putative photosynthetic complex assembly protein</fullName>
    </submittedName>
</protein>
<dbReference type="AlphaFoldDB" id="A0A7W6RWI3"/>
<dbReference type="Proteomes" id="UP000555728">
    <property type="component" value="Unassembled WGS sequence"/>
</dbReference>
<evidence type="ECO:0000313" key="3">
    <source>
        <dbReference type="Proteomes" id="UP000555728"/>
    </source>
</evidence>
<sequence length="165" mass="17586">MSHTRNPHDLSPPKPLLYAIFAMVLITVSLVAVYRFLGLEPEGASHGAVVESLDMRLVTTPDGAVEVRRPADGGLIAVVPEAESGFLRGMMRSLGRQRQVAGVPDDAPYRVVLWDSGRLTLGDPATGEDIALRAYGADNRDQMFALMRRVADAAPAAGAAPPPTQ</sequence>
<keyword evidence="1" id="KW-0812">Transmembrane</keyword>
<keyword evidence="1" id="KW-0472">Membrane</keyword>
<gene>
    <name evidence="2" type="ORF">GGD88_000087</name>
</gene>
<dbReference type="NCBIfam" id="TIGR03054">
    <property type="entry name" value="photo_alph_chp1"/>
    <property type="match status" value="1"/>
</dbReference>
<dbReference type="RefSeq" id="WP_184430857.1">
    <property type="nucleotide sequence ID" value="NZ_JACIGI010000001.1"/>
</dbReference>